<dbReference type="Proteomes" id="UP001500359">
    <property type="component" value="Unassembled WGS sequence"/>
</dbReference>
<gene>
    <name evidence="1" type="ORF">GCM10009114_00030</name>
</gene>
<evidence type="ECO:0000313" key="1">
    <source>
        <dbReference type="EMBL" id="GAA0851802.1"/>
    </source>
</evidence>
<comment type="caution">
    <text evidence="1">The sequence shown here is derived from an EMBL/GenBank/DDBJ whole genome shotgun (WGS) entry which is preliminary data.</text>
</comment>
<protein>
    <recommendedName>
        <fullName evidence="3">Alpha/beta hydrolase</fullName>
    </recommendedName>
</protein>
<dbReference type="Gene3D" id="3.40.50.1820">
    <property type="entry name" value="alpha/beta hydrolase"/>
    <property type="match status" value="1"/>
</dbReference>
<name>A0ABN1LC31_9ALTE</name>
<dbReference type="RefSeq" id="WP_343855494.1">
    <property type="nucleotide sequence ID" value="NZ_BAAAFD010000001.1"/>
</dbReference>
<keyword evidence="2" id="KW-1185">Reference proteome</keyword>
<evidence type="ECO:0008006" key="3">
    <source>
        <dbReference type="Google" id="ProtNLM"/>
    </source>
</evidence>
<accession>A0ABN1LC31</accession>
<dbReference type="EMBL" id="BAAAFD010000001">
    <property type="protein sequence ID" value="GAA0851802.1"/>
    <property type="molecule type" value="Genomic_DNA"/>
</dbReference>
<dbReference type="InterPro" id="IPR029058">
    <property type="entry name" value="AB_hydrolase_fold"/>
</dbReference>
<reference evidence="1 2" key="1">
    <citation type="journal article" date="2019" name="Int. J. Syst. Evol. Microbiol.">
        <title>The Global Catalogue of Microorganisms (GCM) 10K type strain sequencing project: providing services to taxonomists for standard genome sequencing and annotation.</title>
        <authorList>
            <consortium name="The Broad Institute Genomics Platform"/>
            <consortium name="The Broad Institute Genome Sequencing Center for Infectious Disease"/>
            <person name="Wu L."/>
            <person name="Ma J."/>
        </authorList>
    </citation>
    <scope>NUCLEOTIDE SEQUENCE [LARGE SCALE GENOMIC DNA]</scope>
    <source>
        <strain evidence="1 2">JCM 15896</strain>
    </source>
</reference>
<proteinExistence type="predicted"/>
<sequence>MDGTGKLFGPIISLLPETIVSEVIPLSSLKEDDAISQANEIAQRIGNEQIVIFAESYSGIIAYQLCQMSSLNIKHVFFAASFLYRPSHISKFAYLAPISIIRLNLIPKFFLSWILFGSWYRKDLVGLFLQSLEQVSNATLKKRLKIISSLIEPNNLIQTPCTYLQAKKDKLVSKYAVIQFQKICVNLNIKKLDGGHFIAQSNPQKCVEVICAEYSL</sequence>
<organism evidence="1 2">
    <name type="scientific">Aliiglaciecola litoralis</name>
    <dbReference type="NCBI Taxonomy" id="582857"/>
    <lineage>
        <taxon>Bacteria</taxon>
        <taxon>Pseudomonadati</taxon>
        <taxon>Pseudomonadota</taxon>
        <taxon>Gammaproteobacteria</taxon>
        <taxon>Alteromonadales</taxon>
        <taxon>Alteromonadaceae</taxon>
        <taxon>Aliiglaciecola</taxon>
    </lineage>
</organism>
<dbReference type="SUPFAM" id="SSF53474">
    <property type="entry name" value="alpha/beta-Hydrolases"/>
    <property type="match status" value="1"/>
</dbReference>
<evidence type="ECO:0000313" key="2">
    <source>
        <dbReference type="Proteomes" id="UP001500359"/>
    </source>
</evidence>